<dbReference type="Proteomes" id="UP000630528">
    <property type="component" value="Unassembled WGS sequence"/>
</dbReference>
<dbReference type="EMBL" id="JAEPWM010000010">
    <property type="protein sequence ID" value="MBK6008557.1"/>
    <property type="molecule type" value="Genomic_DNA"/>
</dbReference>
<name>A0A934TXP4_9BURK</name>
<comment type="caution">
    <text evidence="3">The sequence shown here is derived from an EMBL/GenBank/DDBJ whole genome shotgun (WGS) entry which is preliminary data.</text>
</comment>
<evidence type="ECO:0000259" key="2">
    <source>
        <dbReference type="PROSITE" id="PS50110"/>
    </source>
</evidence>
<feature type="modified residue" description="4-aspartylphosphate" evidence="1">
    <location>
        <position position="70"/>
    </location>
</feature>
<dbReference type="InterPro" id="IPR011006">
    <property type="entry name" value="CheY-like_superfamily"/>
</dbReference>
<dbReference type="SUPFAM" id="SSF52172">
    <property type="entry name" value="CheY-like"/>
    <property type="match status" value="1"/>
</dbReference>
<dbReference type="PANTHER" id="PTHR45566:SF1">
    <property type="entry name" value="HTH-TYPE TRANSCRIPTIONAL REGULATOR YHJB-RELATED"/>
    <property type="match status" value="1"/>
</dbReference>
<evidence type="ECO:0000313" key="4">
    <source>
        <dbReference type="Proteomes" id="UP000630528"/>
    </source>
</evidence>
<dbReference type="InterPro" id="IPR001789">
    <property type="entry name" value="Sig_transdc_resp-reg_receiver"/>
</dbReference>
<evidence type="ECO:0000313" key="3">
    <source>
        <dbReference type="EMBL" id="MBK6008557.1"/>
    </source>
</evidence>
<accession>A0A934TXP4</accession>
<dbReference type="Pfam" id="PF00072">
    <property type="entry name" value="Response_reg"/>
    <property type="match status" value="1"/>
</dbReference>
<dbReference type="InterPro" id="IPR058245">
    <property type="entry name" value="NreC/VraR/RcsB-like_REC"/>
</dbReference>
<dbReference type="CDD" id="cd17535">
    <property type="entry name" value="REC_NarL-like"/>
    <property type="match status" value="1"/>
</dbReference>
<reference evidence="3" key="2">
    <citation type="submission" date="2021-01" db="EMBL/GenBank/DDBJ databases">
        <authorList>
            <person name="Kang M."/>
        </authorList>
    </citation>
    <scope>NUCLEOTIDE SEQUENCE</scope>
    <source>
        <strain evidence="3">KACC 17527</strain>
    </source>
</reference>
<keyword evidence="1" id="KW-0597">Phosphoprotein</keyword>
<feature type="domain" description="Response regulatory" evidence="2">
    <location>
        <begin position="17"/>
        <end position="137"/>
    </location>
</feature>
<evidence type="ECO:0000256" key="1">
    <source>
        <dbReference type="PROSITE-ProRule" id="PRU00169"/>
    </source>
</evidence>
<dbReference type="PROSITE" id="PS50110">
    <property type="entry name" value="RESPONSE_REGULATORY"/>
    <property type="match status" value="1"/>
</dbReference>
<dbReference type="GO" id="GO:0000160">
    <property type="term" value="P:phosphorelay signal transduction system"/>
    <property type="evidence" value="ECO:0007669"/>
    <property type="project" value="InterPro"/>
</dbReference>
<organism evidence="3 4">
    <name type="scientific">Ramlibacter ginsenosidimutans</name>
    <dbReference type="NCBI Taxonomy" id="502333"/>
    <lineage>
        <taxon>Bacteria</taxon>
        <taxon>Pseudomonadati</taxon>
        <taxon>Pseudomonadota</taxon>
        <taxon>Betaproteobacteria</taxon>
        <taxon>Burkholderiales</taxon>
        <taxon>Comamonadaceae</taxon>
        <taxon>Ramlibacter</taxon>
    </lineage>
</organism>
<sequence>MAAAAAAAARGGSLSFKAFVVEDQPGIRAGLIDALSEISGVTTVGWAANERDALAWLREPANAWDIAIVDLVLEPGGGSGYGVLKALDQRGPTRKVVVLTATAEPAVRRQCESLGADGVFDKAMETDAMLDYCSKLARAAGGH</sequence>
<dbReference type="Gene3D" id="3.40.50.2300">
    <property type="match status" value="1"/>
</dbReference>
<dbReference type="InterPro" id="IPR051015">
    <property type="entry name" value="EvgA-like"/>
</dbReference>
<dbReference type="SMART" id="SM00448">
    <property type="entry name" value="REC"/>
    <property type="match status" value="1"/>
</dbReference>
<gene>
    <name evidence="3" type="ORF">JJB11_20850</name>
</gene>
<keyword evidence="4" id="KW-1185">Reference proteome</keyword>
<reference evidence="3" key="1">
    <citation type="journal article" date="2012" name="J. Microbiol. Biotechnol.">
        <title>Ramlibacter ginsenosidimutans sp. nov., with ginsenoside-converting activity.</title>
        <authorList>
            <person name="Wang L."/>
            <person name="An D.S."/>
            <person name="Kim S.G."/>
            <person name="Jin F.X."/>
            <person name="Kim S.C."/>
            <person name="Lee S.T."/>
            <person name="Im W.T."/>
        </authorList>
    </citation>
    <scope>NUCLEOTIDE SEQUENCE</scope>
    <source>
        <strain evidence="3">KACC 17527</strain>
    </source>
</reference>
<dbReference type="PANTHER" id="PTHR45566">
    <property type="entry name" value="HTH-TYPE TRANSCRIPTIONAL REGULATOR YHJB-RELATED"/>
    <property type="match status" value="1"/>
</dbReference>
<protein>
    <submittedName>
        <fullName evidence="3">Response regulator transcription factor</fullName>
    </submittedName>
</protein>
<dbReference type="AlphaFoldDB" id="A0A934TXP4"/>
<proteinExistence type="predicted"/>